<dbReference type="InterPro" id="IPR043203">
    <property type="entry name" value="VGCC_Ca_Na"/>
</dbReference>
<name>A0A0M0JVX6_9EUKA</name>
<dbReference type="GO" id="GO:0001518">
    <property type="term" value="C:voltage-gated sodium channel complex"/>
    <property type="evidence" value="ECO:0007669"/>
    <property type="project" value="TreeGrafter"/>
</dbReference>
<dbReference type="PANTHER" id="PTHR10037">
    <property type="entry name" value="VOLTAGE-GATED CATION CHANNEL CALCIUM AND SODIUM"/>
    <property type="match status" value="1"/>
</dbReference>
<evidence type="ECO:0000256" key="1">
    <source>
        <dbReference type="ARBA" id="ARBA00004141"/>
    </source>
</evidence>
<dbReference type="PROSITE" id="PS00018">
    <property type="entry name" value="EF_HAND_1"/>
    <property type="match status" value="1"/>
</dbReference>
<keyword evidence="8" id="KW-0813">Transport</keyword>
<proteinExistence type="predicted"/>
<keyword evidence="4 6" id="KW-1133">Transmembrane helix</keyword>
<dbReference type="SUPFAM" id="SSF81324">
    <property type="entry name" value="Voltage-gated potassium channels"/>
    <property type="match status" value="3"/>
</dbReference>
<evidence type="ECO:0000256" key="2">
    <source>
        <dbReference type="ARBA" id="ARBA00022692"/>
    </source>
</evidence>
<dbReference type="InterPro" id="IPR027359">
    <property type="entry name" value="Volt_channel_dom_sf"/>
</dbReference>
<feature type="transmembrane region" description="Helical" evidence="6">
    <location>
        <begin position="607"/>
        <end position="626"/>
    </location>
</feature>
<evidence type="ECO:0000313" key="8">
    <source>
        <dbReference type="EMBL" id="KOO30288.1"/>
    </source>
</evidence>
<evidence type="ECO:0000256" key="6">
    <source>
        <dbReference type="SAM" id="Phobius"/>
    </source>
</evidence>
<keyword evidence="2 6" id="KW-0812">Transmembrane</keyword>
<dbReference type="Pfam" id="PF00520">
    <property type="entry name" value="Ion_trans"/>
    <property type="match status" value="3"/>
</dbReference>
<dbReference type="InterPro" id="IPR002048">
    <property type="entry name" value="EF_hand_dom"/>
</dbReference>
<keyword evidence="8" id="KW-0406">Ion transport</keyword>
<feature type="transmembrane region" description="Helical" evidence="6">
    <location>
        <begin position="486"/>
        <end position="509"/>
    </location>
</feature>
<feature type="transmembrane region" description="Helical" evidence="6">
    <location>
        <begin position="408"/>
        <end position="436"/>
    </location>
</feature>
<feature type="transmembrane region" description="Helical" evidence="6">
    <location>
        <begin position="363"/>
        <end position="387"/>
    </location>
</feature>
<feature type="transmembrane region" description="Helical" evidence="6">
    <location>
        <begin position="212"/>
        <end position="240"/>
    </location>
</feature>
<dbReference type="Proteomes" id="UP000037460">
    <property type="component" value="Unassembled WGS sequence"/>
</dbReference>
<accession>A0A0M0JVX6</accession>
<keyword evidence="5 6" id="KW-0472">Membrane</keyword>
<evidence type="ECO:0000313" key="9">
    <source>
        <dbReference type="Proteomes" id="UP000037460"/>
    </source>
</evidence>
<organism evidence="8 9">
    <name type="scientific">Chrysochromulina tobinii</name>
    <dbReference type="NCBI Taxonomy" id="1460289"/>
    <lineage>
        <taxon>Eukaryota</taxon>
        <taxon>Haptista</taxon>
        <taxon>Haptophyta</taxon>
        <taxon>Prymnesiophyceae</taxon>
        <taxon>Prymnesiales</taxon>
        <taxon>Chrysochromulinaceae</taxon>
        <taxon>Chrysochromulina</taxon>
    </lineage>
</organism>
<dbReference type="AlphaFoldDB" id="A0A0M0JVX6"/>
<dbReference type="OrthoDB" id="2984333at2759"/>
<comment type="caution">
    <text evidence="8">The sequence shown here is derived from an EMBL/GenBank/DDBJ whole genome shotgun (WGS) entry which is preliminary data.</text>
</comment>
<feature type="transmembrane region" description="Helical" evidence="6">
    <location>
        <begin position="183"/>
        <end position="200"/>
    </location>
</feature>
<dbReference type="PROSITE" id="PS50222">
    <property type="entry name" value="EF_HAND_2"/>
    <property type="match status" value="1"/>
</dbReference>
<keyword evidence="9" id="KW-1185">Reference proteome</keyword>
<dbReference type="PANTHER" id="PTHR10037:SF62">
    <property type="entry name" value="SODIUM CHANNEL PROTEIN 60E"/>
    <property type="match status" value="1"/>
</dbReference>
<dbReference type="SUPFAM" id="SSF47473">
    <property type="entry name" value="EF-hand"/>
    <property type="match status" value="1"/>
</dbReference>
<feature type="domain" description="EF-hand" evidence="7">
    <location>
        <begin position="277"/>
        <end position="312"/>
    </location>
</feature>
<evidence type="ECO:0000256" key="4">
    <source>
        <dbReference type="ARBA" id="ARBA00022989"/>
    </source>
</evidence>
<dbReference type="InterPro" id="IPR011992">
    <property type="entry name" value="EF-hand-dom_pair"/>
</dbReference>
<feature type="transmembrane region" description="Helical" evidence="6">
    <location>
        <begin position="127"/>
        <end position="149"/>
    </location>
</feature>
<dbReference type="Gene3D" id="1.10.287.70">
    <property type="match status" value="2"/>
</dbReference>
<keyword evidence="3" id="KW-0106">Calcium</keyword>
<dbReference type="EMBL" id="JWZX01002252">
    <property type="protein sequence ID" value="KOO30288.1"/>
    <property type="molecule type" value="Genomic_DNA"/>
</dbReference>
<keyword evidence="8" id="KW-0407">Ion channel</keyword>
<dbReference type="GO" id="GO:0005248">
    <property type="term" value="F:voltage-gated sodium channel activity"/>
    <property type="evidence" value="ECO:0007669"/>
    <property type="project" value="TreeGrafter"/>
</dbReference>
<feature type="transmembrane region" description="Helical" evidence="6">
    <location>
        <begin position="559"/>
        <end position="587"/>
    </location>
</feature>
<dbReference type="GO" id="GO:0005509">
    <property type="term" value="F:calcium ion binding"/>
    <property type="evidence" value="ECO:0007669"/>
    <property type="project" value="InterPro"/>
</dbReference>
<evidence type="ECO:0000259" key="7">
    <source>
        <dbReference type="PROSITE" id="PS50222"/>
    </source>
</evidence>
<sequence length="655" mass="74009">MGAVLANVALMCMKYEGMDEQLADDLVYGENFCNHIFIVEMGIKLLGLGCRGYWCDRWNALDGSLVLSFVVGQLLEAIMGEHAINLTLLRILRLVRLVRILRVLRSWQSFCVIVGTFIRTIPQLCNLVILIILFTFIFALLGMQLYGAIWTTARGYYEGSAEDCVHHVCPGGLLEKPHYHFDHWYPAMITVFMALTGKWVHAMEPMTEIADVGLGCGLFFVAVIVLGKFVLLNFLISVIITEFAATMSEQAIENAKLKKTLDVAQGFQAAFAEDIDRSDAGLEAAFAKVDTNQSGNINHEEMKSYILSVYPKLTTKKIAQMIAVTDTNKDVFFFLEMMAKVVALGFCYGEDAYIRSPWNCVDFFIVVISIVILIADAIAELLPLRVLRIARVLRPLRLISSSAGMRTVIASLFKVMPAVLEVFGITLAIQLVFALIGMEMFMGKLAFCSDPHYETKAECLSEEMFWMMGVIGHDIAPGRDDFSPNALFMILWILVGFVFARNIFIGVIAESFSRQQREENCSALMTPEQQQWASTVLAMKRTKAKIGARIPRNPVRRAVYELVVSPAFDNFVTIVILVNVSLMSLNFWSQNPEDLRHYEDVMDAFSYFYYAECVLKIFGLGIKFYMIDPWTRFEFFIVCTSLLEQLLVHLEHEHP</sequence>
<protein>
    <submittedName>
        <fullName evidence="8">Sodium channel protein type 10 subunit alpha</fullName>
    </submittedName>
</protein>
<comment type="subcellular location">
    <subcellularLocation>
        <location evidence="1">Membrane</location>
        <topology evidence="1">Multi-pass membrane protein</topology>
    </subcellularLocation>
</comment>
<evidence type="ECO:0000256" key="3">
    <source>
        <dbReference type="ARBA" id="ARBA00022837"/>
    </source>
</evidence>
<reference evidence="9" key="1">
    <citation type="journal article" date="2015" name="PLoS Genet.">
        <title>Genome Sequence and Transcriptome Analyses of Chrysochromulina tobin: Metabolic Tools for Enhanced Algal Fitness in the Prominent Order Prymnesiales (Haptophyceae).</title>
        <authorList>
            <person name="Hovde B.T."/>
            <person name="Deodato C.R."/>
            <person name="Hunsperger H.M."/>
            <person name="Ryken S.A."/>
            <person name="Yost W."/>
            <person name="Jha R.K."/>
            <person name="Patterson J."/>
            <person name="Monnat R.J. Jr."/>
            <person name="Barlow S.B."/>
            <person name="Starkenburg S.R."/>
            <person name="Cattolico R.A."/>
        </authorList>
    </citation>
    <scope>NUCLEOTIDE SEQUENCE</scope>
    <source>
        <strain evidence="9">CCMP291</strain>
    </source>
</reference>
<dbReference type="InterPro" id="IPR018247">
    <property type="entry name" value="EF_Hand_1_Ca_BS"/>
</dbReference>
<dbReference type="CDD" id="cd00051">
    <property type="entry name" value="EFh"/>
    <property type="match status" value="1"/>
</dbReference>
<dbReference type="Gene3D" id="1.20.120.350">
    <property type="entry name" value="Voltage-gated potassium channels. Chain C"/>
    <property type="match status" value="3"/>
</dbReference>
<gene>
    <name evidence="8" type="ORF">Ctob_006891</name>
</gene>
<evidence type="ECO:0000256" key="5">
    <source>
        <dbReference type="ARBA" id="ARBA00023136"/>
    </source>
</evidence>
<dbReference type="InterPro" id="IPR005821">
    <property type="entry name" value="Ion_trans_dom"/>
</dbReference>